<gene>
    <name evidence="1" type="ORF">S01H4_16469</name>
</gene>
<feature type="non-terminal residue" evidence="1">
    <location>
        <position position="1"/>
    </location>
</feature>
<dbReference type="AlphaFoldDB" id="X0Z9T3"/>
<dbReference type="EMBL" id="BART01007225">
    <property type="protein sequence ID" value="GAG55067.1"/>
    <property type="molecule type" value="Genomic_DNA"/>
</dbReference>
<reference evidence="1" key="1">
    <citation type="journal article" date="2014" name="Front. Microbiol.">
        <title>High frequency of phylogenetically diverse reductive dehalogenase-homologous genes in deep subseafloor sedimentary metagenomes.</title>
        <authorList>
            <person name="Kawai M."/>
            <person name="Futagami T."/>
            <person name="Toyoda A."/>
            <person name="Takaki Y."/>
            <person name="Nishi S."/>
            <person name="Hori S."/>
            <person name="Arai W."/>
            <person name="Tsubouchi T."/>
            <person name="Morono Y."/>
            <person name="Uchiyama I."/>
            <person name="Ito T."/>
            <person name="Fujiyama A."/>
            <person name="Inagaki F."/>
            <person name="Takami H."/>
        </authorList>
    </citation>
    <scope>NUCLEOTIDE SEQUENCE</scope>
    <source>
        <strain evidence="1">Expedition CK06-06</strain>
    </source>
</reference>
<sequence>VDTGMPKSTKIFMQARCSKPDVHVGSYSGIYYAKTLAA</sequence>
<organism evidence="1">
    <name type="scientific">marine sediment metagenome</name>
    <dbReference type="NCBI Taxonomy" id="412755"/>
    <lineage>
        <taxon>unclassified sequences</taxon>
        <taxon>metagenomes</taxon>
        <taxon>ecological metagenomes</taxon>
    </lineage>
</organism>
<accession>X0Z9T3</accession>
<protein>
    <submittedName>
        <fullName evidence="1">Uncharacterized protein</fullName>
    </submittedName>
</protein>
<name>X0Z9T3_9ZZZZ</name>
<proteinExistence type="predicted"/>
<evidence type="ECO:0000313" key="1">
    <source>
        <dbReference type="EMBL" id="GAG55067.1"/>
    </source>
</evidence>
<comment type="caution">
    <text evidence="1">The sequence shown here is derived from an EMBL/GenBank/DDBJ whole genome shotgun (WGS) entry which is preliminary data.</text>
</comment>